<organism evidence="8 9">
    <name type="scientific">Kineosporia corallincola</name>
    <dbReference type="NCBI Taxonomy" id="2835133"/>
    <lineage>
        <taxon>Bacteria</taxon>
        <taxon>Bacillati</taxon>
        <taxon>Actinomycetota</taxon>
        <taxon>Actinomycetes</taxon>
        <taxon>Kineosporiales</taxon>
        <taxon>Kineosporiaceae</taxon>
        <taxon>Kineosporia</taxon>
    </lineage>
</organism>
<dbReference type="InterPro" id="IPR016032">
    <property type="entry name" value="Sig_transdc_resp-reg_C-effctor"/>
</dbReference>
<proteinExistence type="predicted"/>
<comment type="caution">
    <text evidence="8">The sequence shown here is derived from an EMBL/GenBank/DDBJ whole genome shotgun (WGS) entry which is preliminary data.</text>
</comment>
<keyword evidence="9" id="KW-1185">Reference proteome</keyword>
<dbReference type="SMART" id="SM00448">
    <property type="entry name" value="REC"/>
    <property type="match status" value="1"/>
</dbReference>
<dbReference type="Pfam" id="PF00072">
    <property type="entry name" value="Response_reg"/>
    <property type="match status" value="1"/>
</dbReference>
<dbReference type="SUPFAM" id="SSF46894">
    <property type="entry name" value="C-terminal effector domain of the bipartite response regulators"/>
    <property type="match status" value="1"/>
</dbReference>
<dbReference type="SUPFAM" id="SSF52172">
    <property type="entry name" value="CheY-like"/>
    <property type="match status" value="1"/>
</dbReference>
<evidence type="ECO:0000256" key="3">
    <source>
        <dbReference type="ARBA" id="ARBA00023125"/>
    </source>
</evidence>
<keyword evidence="1 5" id="KW-0597">Phosphoprotein</keyword>
<dbReference type="Pfam" id="PF00196">
    <property type="entry name" value="GerE"/>
    <property type="match status" value="1"/>
</dbReference>
<dbReference type="PROSITE" id="PS50043">
    <property type="entry name" value="HTH_LUXR_2"/>
    <property type="match status" value="1"/>
</dbReference>
<accession>A0ABS5TNF9</accession>
<keyword evidence="2" id="KW-0805">Transcription regulation</keyword>
<evidence type="ECO:0000259" key="6">
    <source>
        <dbReference type="PROSITE" id="PS50043"/>
    </source>
</evidence>
<dbReference type="InterPro" id="IPR058245">
    <property type="entry name" value="NreC/VraR/RcsB-like_REC"/>
</dbReference>
<evidence type="ECO:0000256" key="4">
    <source>
        <dbReference type="ARBA" id="ARBA00023163"/>
    </source>
</evidence>
<gene>
    <name evidence="8" type="ORF">KIH74_27075</name>
</gene>
<evidence type="ECO:0000256" key="2">
    <source>
        <dbReference type="ARBA" id="ARBA00023015"/>
    </source>
</evidence>
<dbReference type="Proteomes" id="UP001197247">
    <property type="component" value="Unassembled WGS sequence"/>
</dbReference>
<name>A0ABS5TNF9_9ACTN</name>
<evidence type="ECO:0000256" key="1">
    <source>
        <dbReference type="ARBA" id="ARBA00022553"/>
    </source>
</evidence>
<dbReference type="SMART" id="SM00421">
    <property type="entry name" value="HTH_LUXR"/>
    <property type="match status" value="1"/>
</dbReference>
<evidence type="ECO:0000259" key="7">
    <source>
        <dbReference type="PROSITE" id="PS50110"/>
    </source>
</evidence>
<dbReference type="PROSITE" id="PS50110">
    <property type="entry name" value="RESPONSE_REGULATORY"/>
    <property type="match status" value="1"/>
</dbReference>
<dbReference type="InterPro" id="IPR039420">
    <property type="entry name" value="WalR-like"/>
</dbReference>
<dbReference type="PRINTS" id="PR00038">
    <property type="entry name" value="HTHLUXR"/>
</dbReference>
<dbReference type="CDD" id="cd17535">
    <property type="entry name" value="REC_NarL-like"/>
    <property type="match status" value="1"/>
</dbReference>
<evidence type="ECO:0000256" key="5">
    <source>
        <dbReference type="PROSITE-ProRule" id="PRU00169"/>
    </source>
</evidence>
<dbReference type="InterPro" id="IPR001789">
    <property type="entry name" value="Sig_transdc_resp-reg_receiver"/>
</dbReference>
<dbReference type="RefSeq" id="WP_214159178.1">
    <property type="nucleotide sequence ID" value="NZ_JAHBAY010000013.1"/>
</dbReference>
<feature type="domain" description="HTH luxR-type" evidence="6">
    <location>
        <begin position="144"/>
        <end position="209"/>
    </location>
</feature>
<dbReference type="EMBL" id="JAHBAY010000013">
    <property type="protein sequence ID" value="MBT0772636.1"/>
    <property type="molecule type" value="Genomic_DNA"/>
</dbReference>
<keyword evidence="3" id="KW-0238">DNA-binding</keyword>
<feature type="modified residue" description="4-aspartylphosphate" evidence="5">
    <location>
        <position position="56"/>
    </location>
</feature>
<dbReference type="PANTHER" id="PTHR43214:SF24">
    <property type="entry name" value="TRANSCRIPTIONAL REGULATORY PROTEIN NARL-RELATED"/>
    <property type="match status" value="1"/>
</dbReference>
<protein>
    <submittedName>
        <fullName evidence="8">Response regulator transcription factor</fullName>
    </submittedName>
</protein>
<feature type="domain" description="Response regulatory" evidence="7">
    <location>
        <begin position="5"/>
        <end position="118"/>
    </location>
</feature>
<reference evidence="8 9" key="1">
    <citation type="submission" date="2021-05" db="EMBL/GenBank/DDBJ databases">
        <title>Kineosporia and Streptomyces sp. nov. two new marine actinobacteria isolated from Coral.</title>
        <authorList>
            <person name="Buangrab K."/>
            <person name="Sutthacheep M."/>
            <person name="Yeemin T."/>
            <person name="Harunari E."/>
            <person name="Igarashi Y."/>
            <person name="Kanchanasin P."/>
            <person name="Tanasupawat S."/>
            <person name="Phongsopitanun W."/>
        </authorList>
    </citation>
    <scope>NUCLEOTIDE SEQUENCE [LARGE SCALE GENOMIC DNA]</scope>
    <source>
        <strain evidence="8 9">J2-2</strain>
    </source>
</reference>
<dbReference type="InterPro" id="IPR011006">
    <property type="entry name" value="CheY-like_superfamily"/>
</dbReference>
<keyword evidence="4" id="KW-0804">Transcription</keyword>
<evidence type="ECO:0000313" key="9">
    <source>
        <dbReference type="Proteomes" id="UP001197247"/>
    </source>
</evidence>
<dbReference type="Gene3D" id="3.40.50.2300">
    <property type="match status" value="1"/>
</dbReference>
<sequence>MRPVSVLVVDDNAGVRSGLCDLLGTCPDLHVVGEAWDGERAVELTRSLQPDVVLLDVRMPRRDGVSAAAEISRTSRVLMMTFTEDHEVIRNAVAAGASGYLVHGAFEPEDLVNSVLAVARGSGVFSVGALAALRQVPEPAPQPLPRPDFGLSERQAEILELIAEGLSNGEIAERCFLSEKTVKNHINRIFATLGVRTRSEAIARWFRAGRAG</sequence>
<dbReference type="CDD" id="cd06170">
    <property type="entry name" value="LuxR_C_like"/>
    <property type="match status" value="1"/>
</dbReference>
<dbReference type="PANTHER" id="PTHR43214">
    <property type="entry name" value="TWO-COMPONENT RESPONSE REGULATOR"/>
    <property type="match status" value="1"/>
</dbReference>
<dbReference type="InterPro" id="IPR000792">
    <property type="entry name" value="Tscrpt_reg_LuxR_C"/>
</dbReference>
<evidence type="ECO:0000313" key="8">
    <source>
        <dbReference type="EMBL" id="MBT0772636.1"/>
    </source>
</evidence>